<evidence type="ECO:0000313" key="6">
    <source>
        <dbReference type="EMBL" id="MEN3068441.1"/>
    </source>
</evidence>
<evidence type="ECO:0000313" key="7">
    <source>
        <dbReference type="Proteomes" id="UP001410394"/>
    </source>
</evidence>
<keyword evidence="2" id="KW-0805">Transcription regulation</keyword>
<keyword evidence="7" id="KW-1185">Reference proteome</keyword>
<dbReference type="PROSITE" id="PS50931">
    <property type="entry name" value="HTH_LYSR"/>
    <property type="match status" value="1"/>
</dbReference>
<dbReference type="Proteomes" id="UP001410394">
    <property type="component" value="Unassembled WGS sequence"/>
</dbReference>
<proteinExistence type="inferred from homology"/>
<evidence type="ECO:0000256" key="4">
    <source>
        <dbReference type="ARBA" id="ARBA00023163"/>
    </source>
</evidence>
<dbReference type="Pfam" id="PF03466">
    <property type="entry name" value="LysR_substrate"/>
    <property type="match status" value="1"/>
</dbReference>
<dbReference type="Gene3D" id="1.10.10.10">
    <property type="entry name" value="Winged helix-like DNA-binding domain superfamily/Winged helix DNA-binding domain"/>
    <property type="match status" value="1"/>
</dbReference>
<organism evidence="6 7">
    <name type="scientific">Uliginosibacterium sediminicola</name>
    <dbReference type="NCBI Taxonomy" id="2024550"/>
    <lineage>
        <taxon>Bacteria</taxon>
        <taxon>Pseudomonadati</taxon>
        <taxon>Pseudomonadota</taxon>
        <taxon>Betaproteobacteria</taxon>
        <taxon>Rhodocyclales</taxon>
        <taxon>Zoogloeaceae</taxon>
        <taxon>Uliginosibacterium</taxon>
    </lineage>
</organism>
<dbReference type="InterPro" id="IPR000847">
    <property type="entry name" value="LysR_HTH_N"/>
</dbReference>
<dbReference type="PANTHER" id="PTHR30419">
    <property type="entry name" value="HTH-TYPE TRANSCRIPTIONAL REGULATOR YBHD"/>
    <property type="match status" value="1"/>
</dbReference>
<evidence type="ECO:0000256" key="2">
    <source>
        <dbReference type="ARBA" id="ARBA00023015"/>
    </source>
</evidence>
<reference evidence="6 7" key="1">
    <citation type="journal article" date="2018" name="Int. J. Syst. Evol. Microbiol.">
        <title>Uliginosibacterium sediminicola sp. nov., isolated from freshwater sediment.</title>
        <authorList>
            <person name="Hwang W.M."/>
            <person name="Kim S.M."/>
            <person name="Kang K."/>
            <person name="Ahn T.Y."/>
        </authorList>
    </citation>
    <scope>NUCLEOTIDE SEQUENCE [LARGE SCALE GENOMIC DNA]</scope>
    <source>
        <strain evidence="6 7">M1-21</strain>
    </source>
</reference>
<protein>
    <submittedName>
        <fullName evidence="6">LysR family transcriptional regulator</fullName>
    </submittedName>
</protein>
<dbReference type="SUPFAM" id="SSF53850">
    <property type="entry name" value="Periplasmic binding protein-like II"/>
    <property type="match status" value="1"/>
</dbReference>
<evidence type="ECO:0000259" key="5">
    <source>
        <dbReference type="PROSITE" id="PS50931"/>
    </source>
</evidence>
<dbReference type="InterPro" id="IPR005119">
    <property type="entry name" value="LysR_subst-bd"/>
</dbReference>
<dbReference type="PRINTS" id="PR00039">
    <property type="entry name" value="HTHLYSR"/>
</dbReference>
<dbReference type="RefSeq" id="WP_345919209.1">
    <property type="nucleotide sequence ID" value="NZ_JBDIVE010000003.1"/>
</dbReference>
<sequence length="317" mass="34907">MIKRTQELQEVSLRYFLEVVRGGSITAAAEQLGVAPSAISRQIARLEKTLDTLLFERRARGMVVNAAGELLAAHARRQQQDADRVIAEMQALRGLRQGRIHLVSTAGFAADFLPALIAFFRQRYTGIEFQLSVCKPSEVPKRIREGDGDIGVTLGLSPDPGVRVQFRHPASVLAITKPDHPLAQRRQLSVAEIVAHPLALAEESADTTLRQLLDICCSRQNLQYKAVLSSNDLNALIGFASAGGGITLCGELAVRGRIEAGTLRAIPLRDREMNERFMEVQTLAGRMLPTVCQTFLRYLQQATIGEPLEALHREENP</sequence>
<comment type="caution">
    <text evidence="6">The sequence shown here is derived from an EMBL/GenBank/DDBJ whole genome shotgun (WGS) entry which is preliminary data.</text>
</comment>
<dbReference type="InterPro" id="IPR036390">
    <property type="entry name" value="WH_DNA-bd_sf"/>
</dbReference>
<keyword evidence="4" id="KW-0804">Transcription</keyword>
<dbReference type="PANTHER" id="PTHR30419:SF8">
    <property type="entry name" value="NITROGEN ASSIMILATION TRANSCRIPTIONAL ACTIVATOR-RELATED"/>
    <property type="match status" value="1"/>
</dbReference>
<dbReference type="SUPFAM" id="SSF46785">
    <property type="entry name" value="Winged helix' DNA-binding domain"/>
    <property type="match status" value="1"/>
</dbReference>
<evidence type="ECO:0000256" key="1">
    <source>
        <dbReference type="ARBA" id="ARBA00009437"/>
    </source>
</evidence>
<dbReference type="InterPro" id="IPR050950">
    <property type="entry name" value="HTH-type_LysR_regulators"/>
</dbReference>
<dbReference type="EMBL" id="JBDIVE010000003">
    <property type="protein sequence ID" value="MEN3068441.1"/>
    <property type="molecule type" value="Genomic_DNA"/>
</dbReference>
<gene>
    <name evidence="6" type="ORF">ABDB84_08115</name>
</gene>
<dbReference type="Pfam" id="PF00126">
    <property type="entry name" value="HTH_1"/>
    <property type="match status" value="1"/>
</dbReference>
<dbReference type="InterPro" id="IPR036388">
    <property type="entry name" value="WH-like_DNA-bd_sf"/>
</dbReference>
<dbReference type="Gene3D" id="3.40.190.290">
    <property type="match status" value="1"/>
</dbReference>
<feature type="domain" description="HTH lysR-type" evidence="5">
    <location>
        <begin position="13"/>
        <end position="65"/>
    </location>
</feature>
<accession>A0ABU9YXX3</accession>
<name>A0ABU9YXX3_9RHOO</name>
<evidence type="ECO:0000256" key="3">
    <source>
        <dbReference type="ARBA" id="ARBA00023125"/>
    </source>
</evidence>
<keyword evidence="3" id="KW-0238">DNA-binding</keyword>
<comment type="similarity">
    <text evidence="1">Belongs to the LysR transcriptional regulatory family.</text>
</comment>